<organism evidence="3 4">
    <name type="scientific">Latimeria chalumnae</name>
    <name type="common">Coelacanth</name>
    <dbReference type="NCBI Taxonomy" id="7897"/>
    <lineage>
        <taxon>Eukaryota</taxon>
        <taxon>Metazoa</taxon>
        <taxon>Chordata</taxon>
        <taxon>Craniata</taxon>
        <taxon>Vertebrata</taxon>
        <taxon>Euteleostomi</taxon>
        <taxon>Coelacanthiformes</taxon>
        <taxon>Coelacanthidae</taxon>
        <taxon>Latimeria</taxon>
    </lineage>
</organism>
<gene>
    <name evidence="3" type="primary">IER5</name>
</gene>
<evidence type="ECO:0000256" key="1">
    <source>
        <dbReference type="ARBA" id="ARBA00006186"/>
    </source>
</evidence>
<dbReference type="PANTHER" id="PTHR15895">
    <property type="entry name" value="IMMEDIATE EARLY RESPONSE GENE"/>
    <property type="match status" value="1"/>
</dbReference>
<comment type="similarity">
    <text evidence="1">Belongs to the IER family.</text>
</comment>
<feature type="region of interest" description="Disordered" evidence="2">
    <location>
        <begin position="62"/>
        <end position="90"/>
    </location>
</feature>
<name>H3B6R8_LATCH</name>
<evidence type="ECO:0000313" key="4">
    <source>
        <dbReference type="Proteomes" id="UP000008672"/>
    </source>
</evidence>
<feature type="compositionally biased region" description="Basic and acidic residues" evidence="2">
    <location>
        <begin position="197"/>
        <end position="207"/>
    </location>
</feature>
<dbReference type="Bgee" id="ENSLACG00000015495">
    <property type="expression patterns" value="Expressed in pectoral fin and 6 other cell types or tissues"/>
</dbReference>
<reference evidence="3" key="2">
    <citation type="submission" date="2025-08" db="UniProtKB">
        <authorList>
            <consortium name="Ensembl"/>
        </authorList>
    </citation>
    <scope>IDENTIFICATION</scope>
</reference>
<dbReference type="HOGENOM" id="CLU_057338_1_0_1"/>
<sequence length="279" mass="30671">MEFKLEAHRIVNISLGKIYNSRVQRGGIKLHKNLLVSLVLRSARQVYFSDYYQGLCFHPQANEPPREEWEKEAATSRTADSQGDRLQITSAGPGIRVTDLDVKGIEIMEVKTSSKVASCDLESRAVSMDNADSSTESGNIPAALDIDQVARCTGKEGQPPVQRNRLPSSAFTSCCRKRRSDEKEEPQPNSPVKKVKKDQSESSKLEVEEKEEDMDTSNVSSLITIFGSSFSGLLGKEGSQPGAEEEVVTAAERDTNSGQICCDQVLKNINPWSTAIVAF</sequence>
<dbReference type="STRING" id="7897.ENSLACP00000017589"/>
<dbReference type="FunCoup" id="H3B6R8">
    <property type="interactions" value="1150"/>
</dbReference>
<dbReference type="Ensembl" id="ENSLACT00000017719.1">
    <property type="protein sequence ID" value="ENSLACP00000017589.1"/>
    <property type="gene ID" value="ENSLACG00000015495.1"/>
</dbReference>
<proteinExistence type="inferred from homology"/>
<dbReference type="Proteomes" id="UP000008672">
    <property type="component" value="Unassembled WGS sequence"/>
</dbReference>
<evidence type="ECO:0000313" key="3">
    <source>
        <dbReference type="Ensembl" id="ENSLACP00000017589.1"/>
    </source>
</evidence>
<keyword evidence="4" id="KW-1185">Reference proteome</keyword>
<feature type="region of interest" description="Disordered" evidence="2">
    <location>
        <begin position="154"/>
        <end position="218"/>
    </location>
</feature>
<feature type="compositionally biased region" description="Basic and acidic residues" evidence="2">
    <location>
        <begin position="64"/>
        <end position="74"/>
    </location>
</feature>
<dbReference type="EMBL" id="AFYH01031360">
    <property type="status" value="NOT_ANNOTATED_CDS"/>
    <property type="molecule type" value="Genomic_DNA"/>
</dbReference>
<dbReference type="InParanoid" id="H3B6R8"/>
<evidence type="ECO:0000256" key="2">
    <source>
        <dbReference type="SAM" id="MobiDB-lite"/>
    </source>
</evidence>
<dbReference type="AlphaFoldDB" id="H3B6R8"/>
<dbReference type="GeneTree" id="ENSGT00900000141021"/>
<dbReference type="OMA" id="AKEWELM"/>
<dbReference type="eggNOG" id="ENOG502S0NB">
    <property type="taxonomic scope" value="Eukaryota"/>
</dbReference>
<reference evidence="4" key="1">
    <citation type="submission" date="2011-08" db="EMBL/GenBank/DDBJ databases">
        <title>The draft genome of Latimeria chalumnae.</title>
        <authorList>
            <person name="Di Palma F."/>
            <person name="Alfoldi J."/>
            <person name="Johnson J."/>
            <person name="Berlin A."/>
            <person name="Gnerre S."/>
            <person name="Jaffe D."/>
            <person name="MacCallum I."/>
            <person name="Young S."/>
            <person name="Walker B.J."/>
            <person name="Lander E."/>
            <person name="Lindblad-Toh K."/>
        </authorList>
    </citation>
    <scope>NUCLEOTIDE SEQUENCE [LARGE SCALE GENOMIC DNA]</scope>
    <source>
        <strain evidence="4">Wild caught</strain>
    </source>
</reference>
<protein>
    <submittedName>
        <fullName evidence="3">Immediate early response 5</fullName>
    </submittedName>
</protein>
<dbReference type="InterPro" id="IPR008653">
    <property type="entry name" value="IER"/>
</dbReference>
<dbReference type="Pfam" id="PF05760">
    <property type="entry name" value="IER"/>
    <property type="match status" value="1"/>
</dbReference>
<reference evidence="3" key="3">
    <citation type="submission" date="2025-09" db="UniProtKB">
        <authorList>
            <consortium name="Ensembl"/>
        </authorList>
    </citation>
    <scope>IDENTIFICATION</scope>
</reference>
<accession>H3B6R8</accession>